<dbReference type="EMBL" id="JABEZY010000004">
    <property type="protein sequence ID" value="MBA0736661.1"/>
    <property type="molecule type" value="Genomic_DNA"/>
</dbReference>
<dbReference type="PANTHER" id="PTHR31968">
    <property type="entry name" value="SERINE/ARGININE-RELATED PROTEIN 53"/>
    <property type="match status" value="1"/>
</dbReference>
<feature type="non-terminal residue" evidence="1">
    <location>
        <position position="1"/>
    </location>
</feature>
<feature type="non-terminal residue" evidence="1">
    <location>
        <position position="106"/>
    </location>
</feature>
<dbReference type="AlphaFoldDB" id="A0A7J9BKH3"/>
<reference evidence="1 2" key="1">
    <citation type="journal article" date="2019" name="Genome Biol. Evol.">
        <title>Insights into the evolution of the New World diploid cottons (Gossypium, subgenus Houzingenia) based on genome sequencing.</title>
        <authorList>
            <person name="Grover C.E."/>
            <person name="Arick M.A. 2nd"/>
            <person name="Thrash A."/>
            <person name="Conover J.L."/>
            <person name="Sanders W.S."/>
            <person name="Peterson D.G."/>
            <person name="Frelichowski J.E."/>
            <person name="Scheffler J.A."/>
            <person name="Scheffler B.E."/>
            <person name="Wendel J.F."/>
        </authorList>
    </citation>
    <scope>NUCLEOTIDE SEQUENCE [LARGE SCALE GENOMIC DNA]</scope>
    <source>
        <strain evidence="1">5</strain>
        <tissue evidence="1">Leaf</tissue>
    </source>
</reference>
<comment type="caution">
    <text evidence="1">The sequence shown here is derived from an EMBL/GenBank/DDBJ whole genome shotgun (WGS) entry which is preliminary data.</text>
</comment>
<dbReference type="GO" id="GO:0005737">
    <property type="term" value="C:cytoplasm"/>
    <property type="evidence" value="ECO:0007669"/>
    <property type="project" value="TreeGrafter"/>
</dbReference>
<dbReference type="GO" id="GO:0005634">
    <property type="term" value="C:nucleus"/>
    <property type="evidence" value="ECO:0007669"/>
    <property type="project" value="TreeGrafter"/>
</dbReference>
<dbReference type="OrthoDB" id="996920at2759"/>
<name>A0A7J9BKH3_GOSGO</name>
<proteinExistence type="predicted"/>
<organism evidence="1 2">
    <name type="scientific">Gossypium gossypioides</name>
    <name type="common">Mexican cotton</name>
    <name type="synonym">Selera gossypioides</name>
    <dbReference type="NCBI Taxonomy" id="34282"/>
    <lineage>
        <taxon>Eukaryota</taxon>
        <taxon>Viridiplantae</taxon>
        <taxon>Streptophyta</taxon>
        <taxon>Embryophyta</taxon>
        <taxon>Tracheophyta</taxon>
        <taxon>Spermatophyta</taxon>
        <taxon>Magnoliopsida</taxon>
        <taxon>eudicotyledons</taxon>
        <taxon>Gunneridae</taxon>
        <taxon>Pentapetalae</taxon>
        <taxon>rosids</taxon>
        <taxon>malvids</taxon>
        <taxon>Malvales</taxon>
        <taxon>Malvaceae</taxon>
        <taxon>Malvoideae</taxon>
        <taxon>Gossypium</taxon>
    </lineage>
</organism>
<protein>
    <submittedName>
        <fullName evidence="1">Uncharacterized protein</fullName>
    </submittedName>
</protein>
<gene>
    <name evidence="1" type="ORF">Gogos_010185</name>
</gene>
<evidence type="ECO:0000313" key="2">
    <source>
        <dbReference type="Proteomes" id="UP000593579"/>
    </source>
</evidence>
<evidence type="ECO:0000313" key="1">
    <source>
        <dbReference type="EMBL" id="MBA0736661.1"/>
    </source>
</evidence>
<sequence>VAEDDASLVKHIGQSFRFSAIEKRREEQLKAAHDEAIFGTSTASLSVTADSEPEEENLKMDSNDNAVATGLLSEKVRGEIGFVKHRGERQKDALFDSTIVDIGSDK</sequence>
<dbReference type="InterPro" id="IPR034604">
    <property type="entry name" value="SRRP53"/>
</dbReference>
<dbReference type="GO" id="GO:0000380">
    <property type="term" value="P:alternative mRNA splicing, via spliceosome"/>
    <property type="evidence" value="ECO:0007669"/>
    <property type="project" value="InterPro"/>
</dbReference>
<dbReference type="Proteomes" id="UP000593579">
    <property type="component" value="Unassembled WGS sequence"/>
</dbReference>
<accession>A0A7J9BKH3</accession>
<keyword evidence="2" id="KW-1185">Reference proteome</keyword>
<dbReference type="PANTHER" id="PTHR31968:SF4">
    <property type="entry name" value="SERINE_ARGININE-RELATED PROTEIN 53"/>
    <property type="match status" value="1"/>
</dbReference>